<evidence type="ECO:0000256" key="1">
    <source>
        <dbReference type="SAM" id="Phobius"/>
    </source>
</evidence>
<keyword evidence="1" id="KW-1133">Transmembrane helix</keyword>
<gene>
    <name evidence="2" type="ORF">STAS_25430</name>
</gene>
<comment type="caution">
    <text evidence="2">The sequence shown here is derived from an EMBL/GenBank/DDBJ whole genome shotgun (WGS) entry which is preliminary data.</text>
</comment>
<dbReference type="OrthoDB" id="10553972at2759"/>
<evidence type="ECO:0000313" key="2">
    <source>
        <dbReference type="EMBL" id="GER48263.1"/>
    </source>
</evidence>
<proteinExistence type="predicted"/>
<dbReference type="EMBL" id="BKCP01008181">
    <property type="protein sequence ID" value="GER48263.1"/>
    <property type="molecule type" value="Genomic_DNA"/>
</dbReference>
<keyword evidence="1" id="KW-0812">Transmembrane</keyword>
<keyword evidence="2" id="KW-0813">Transport</keyword>
<reference evidence="3" key="1">
    <citation type="journal article" date="2019" name="Curr. Biol.">
        <title>Genome Sequence of Striga asiatica Provides Insight into the Evolution of Plant Parasitism.</title>
        <authorList>
            <person name="Yoshida S."/>
            <person name="Kim S."/>
            <person name="Wafula E.K."/>
            <person name="Tanskanen J."/>
            <person name="Kim Y.M."/>
            <person name="Honaas L."/>
            <person name="Yang Z."/>
            <person name="Spallek T."/>
            <person name="Conn C.E."/>
            <person name="Ichihashi Y."/>
            <person name="Cheong K."/>
            <person name="Cui S."/>
            <person name="Der J.P."/>
            <person name="Gundlach H."/>
            <person name="Jiao Y."/>
            <person name="Hori C."/>
            <person name="Ishida J.K."/>
            <person name="Kasahara H."/>
            <person name="Kiba T."/>
            <person name="Kim M.S."/>
            <person name="Koo N."/>
            <person name="Laohavisit A."/>
            <person name="Lee Y.H."/>
            <person name="Lumba S."/>
            <person name="McCourt P."/>
            <person name="Mortimer J.C."/>
            <person name="Mutuku J.M."/>
            <person name="Nomura T."/>
            <person name="Sasaki-Sekimoto Y."/>
            <person name="Seto Y."/>
            <person name="Wang Y."/>
            <person name="Wakatake T."/>
            <person name="Sakakibara H."/>
            <person name="Demura T."/>
            <person name="Yamaguchi S."/>
            <person name="Yoneyama K."/>
            <person name="Manabe R.I."/>
            <person name="Nelson D.C."/>
            <person name="Schulman A.H."/>
            <person name="Timko M.P."/>
            <person name="dePamphilis C.W."/>
            <person name="Choi D."/>
            <person name="Shirasu K."/>
        </authorList>
    </citation>
    <scope>NUCLEOTIDE SEQUENCE [LARGE SCALE GENOMIC DNA]</scope>
    <source>
        <strain evidence="3">cv. UVA1</strain>
    </source>
</reference>
<keyword evidence="1" id="KW-0472">Membrane</keyword>
<dbReference type="AlphaFoldDB" id="A0A5A7QSF8"/>
<feature type="transmembrane region" description="Helical" evidence="1">
    <location>
        <begin position="20"/>
        <end position="41"/>
    </location>
</feature>
<keyword evidence="2" id="KW-0762">Sugar transport</keyword>
<organism evidence="2 3">
    <name type="scientific">Striga asiatica</name>
    <name type="common">Asiatic witchweed</name>
    <name type="synonym">Buchnera asiatica</name>
    <dbReference type="NCBI Taxonomy" id="4170"/>
    <lineage>
        <taxon>Eukaryota</taxon>
        <taxon>Viridiplantae</taxon>
        <taxon>Streptophyta</taxon>
        <taxon>Embryophyta</taxon>
        <taxon>Tracheophyta</taxon>
        <taxon>Spermatophyta</taxon>
        <taxon>Magnoliopsida</taxon>
        <taxon>eudicotyledons</taxon>
        <taxon>Gunneridae</taxon>
        <taxon>Pentapetalae</taxon>
        <taxon>asterids</taxon>
        <taxon>lamiids</taxon>
        <taxon>Lamiales</taxon>
        <taxon>Orobanchaceae</taxon>
        <taxon>Buchnereae</taxon>
        <taxon>Striga</taxon>
    </lineage>
</organism>
<sequence>MASGTLGLATSYPLGHRQNLLFSIISLYELLFLLLGLNGIFSNTLMLSSLSFQCCRSNDLMRPCSWPAKNARVVRLEDAGDVNPVISPVGRLISGIDTSFLGLKNSEVLALHIRVLGGHRANIISHDTFEHGLVALDWVEQVLEDHDHTKW</sequence>
<accession>A0A5A7QSF8</accession>
<protein>
    <submittedName>
        <fullName evidence="2">Nucleotide-sugar transporter family protein</fullName>
    </submittedName>
</protein>
<dbReference type="Proteomes" id="UP000325081">
    <property type="component" value="Unassembled WGS sequence"/>
</dbReference>
<keyword evidence="3" id="KW-1185">Reference proteome</keyword>
<evidence type="ECO:0000313" key="3">
    <source>
        <dbReference type="Proteomes" id="UP000325081"/>
    </source>
</evidence>
<name>A0A5A7QSF8_STRAF</name>